<proteinExistence type="predicted"/>
<dbReference type="RefSeq" id="WP_124737269.1">
    <property type="nucleotide sequence ID" value="NZ_CP034086.1"/>
</dbReference>
<dbReference type="Proteomes" id="UP000273982">
    <property type="component" value="Chromosome"/>
</dbReference>
<accession>A0A3G8M0B5</accession>
<dbReference type="AlphaFoldDB" id="A0A3G8M0B5"/>
<sequence length="172" mass="18386">MSIGAESTRNEPIAALAGEAFAKAVTTLARGRMLTPFGVARSDDGVDQPQQFVVSEAGKIDVAESVEAALQWLEDEAPNADVCMIILDGYLSSDDGRIDAVVGRALSLKRQLMVEIALPYESAEDEEGLEFSDPQYRFSGVAEDGVEIETVDVDADAFDAVFRSAFAKHAPA</sequence>
<gene>
    <name evidence="1" type="ORF">EHO51_00690</name>
</gene>
<evidence type="ECO:0000313" key="2">
    <source>
        <dbReference type="Proteomes" id="UP000273982"/>
    </source>
</evidence>
<protein>
    <submittedName>
        <fullName evidence="1">Uncharacterized protein</fullName>
    </submittedName>
</protein>
<dbReference type="KEGG" id="mros:EHO51_00690"/>
<name>A0A3G8M0B5_9HYPH</name>
<evidence type="ECO:0000313" key="1">
    <source>
        <dbReference type="EMBL" id="AZG75379.1"/>
    </source>
</evidence>
<organism evidence="1 2">
    <name type="scientific">Methylocystis rosea</name>
    <dbReference type="NCBI Taxonomy" id="173366"/>
    <lineage>
        <taxon>Bacteria</taxon>
        <taxon>Pseudomonadati</taxon>
        <taxon>Pseudomonadota</taxon>
        <taxon>Alphaproteobacteria</taxon>
        <taxon>Hyphomicrobiales</taxon>
        <taxon>Methylocystaceae</taxon>
        <taxon>Methylocystis</taxon>
    </lineage>
</organism>
<reference evidence="1 2" key="1">
    <citation type="submission" date="2018-11" db="EMBL/GenBank/DDBJ databases">
        <title>Genome squencing of methanotrophic bacteria isolated from alkaline groundwater in Korea.</title>
        <authorList>
            <person name="Nguyen L.N."/>
        </authorList>
    </citation>
    <scope>NUCLEOTIDE SEQUENCE [LARGE SCALE GENOMIC DNA]</scope>
    <source>
        <strain evidence="1 2">GW6</strain>
    </source>
</reference>
<dbReference type="EMBL" id="CP034086">
    <property type="protein sequence ID" value="AZG75379.1"/>
    <property type="molecule type" value="Genomic_DNA"/>
</dbReference>